<keyword evidence="2" id="KW-0418">Kinase</keyword>
<sequence>MCLDMLKNDILMKFNTRPNKPHPYLVGINGLAGAGKTTLVKKLEERLKQKCPVIVLHLDDYIVEREKRYGTGHEEWYEYYYLQWDIEMLSERLFKKLQMNDGKLILPYYDKFADRINQKAISFSSDGIILIEGIFILRKEWKAFFDYTVFVDCPKEIRYQRVLERDKYIGDEQAVLEKYKRRYWPAEKYYLETEYPKRSADKIFPCV</sequence>
<dbReference type="PANTHER" id="PTHR10285">
    <property type="entry name" value="URIDINE KINASE"/>
    <property type="match status" value="1"/>
</dbReference>
<dbReference type="SUPFAM" id="SSF52540">
    <property type="entry name" value="P-loop containing nucleoside triphosphate hydrolases"/>
    <property type="match status" value="1"/>
</dbReference>
<feature type="domain" description="Phosphoribulokinase/uridine kinase" evidence="1">
    <location>
        <begin position="26"/>
        <end position="189"/>
    </location>
</feature>
<name>A0A8J2XH55_9BACI</name>
<dbReference type="EMBL" id="BMEV01000070">
    <property type="protein sequence ID" value="GFZ86847.1"/>
    <property type="molecule type" value="Genomic_DNA"/>
</dbReference>
<dbReference type="AlphaFoldDB" id="A0A8J2XH55"/>
<gene>
    <name evidence="2" type="primary">udk</name>
    <name evidence="2" type="ORF">GCM10010978_28380</name>
</gene>
<keyword evidence="3" id="KW-1185">Reference proteome</keyword>
<evidence type="ECO:0000259" key="1">
    <source>
        <dbReference type="Pfam" id="PF00485"/>
    </source>
</evidence>
<dbReference type="GO" id="GO:0016301">
    <property type="term" value="F:kinase activity"/>
    <property type="evidence" value="ECO:0007669"/>
    <property type="project" value="UniProtKB-KW"/>
</dbReference>
<dbReference type="PRINTS" id="PR00988">
    <property type="entry name" value="URIDINKINASE"/>
</dbReference>
<dbReference type="InterPro" id="IPR006083">
    <property type="entry name" value="PRK/URK"/>
</dbReference>
<dbReference type="InterPro" id="IPR027417">
    <property type="entry name" value="P-loop_NTPase"/>
</dbReference>
<accession>A0A8J2XH55</accession>
<reference evidence="2" key="2">
    <citation type="submission" date="2020-09" db="EMBL/GenBank/DDBJ databases">
        <authorList>
            <person name="Sun Q."/>
            <person name="Zhou Y."/>
        </authorList>
    </citation>
    <scope>NUCLEOTIDE SEQUENCE</scope>
    <source>
        <strain evidence="2">CGMCC 1.12360</strain>
    </source>
</reference>
<organism evidence="2 3">
    <name type="scientific">Compostibacillus humi</name>
    <dbReference type="NCBI Taxonomy" id="1245525"/>
    <lineage>
        <taxon>Bacteria</taxon>
        <taxon>Bacillati</taxon>
        <taxon>Bacillota</taxon>
        <taxon>Bacilli</taxon>
        <taxon>Bacillales</taxon>
        <taxon>Bacillaceae</taxon>
        <taxon>Compostibacillus</taxon>
    </lineage>
</organism>
<dbReference type="NCBIfam" id="NF005807">
    <property type="entry name" value="PRK07667.1"/>
    <property type="match status" value="1"/>
</dbReference>
<proteinExistence type="predicted"/>
<comment type="caution">
    <text evidence="2">The sequence shown here is derived from an EMBL/GenBank/DDBJ whole genome shotgun (WGS) entry which is preliminary data.</text>
</comment>
<evidence type="ECO:0000313" key="3">
    <source>
        <dbReference type="Proteomes" id="UP000602050"/>
    </source>
</evidence>
<protein>
    <submittedName>
        <fullName evidence="2">Uridine kinase</fullName>
    </submittedName>
</protein>
<dbReference type="RefSeq" id="WP_373281942.1">
    <property type="nucleotide sequence ID" value="NZ_BMEV01000070.1"/>
</dbReference>
<dbReference type="Gene3D" id="3.40.50.300">
    <property type="entry name" value="P-loop containing nucleotide triphosphate hydrolases"/>
    <property type="match status" value="1"/>
</dbReference>
<dbReference type="Proteomes" id="UP000602050">
    <property type="component" value="Unassembled WGS sequence"/>
</dbReference>
<keyword evidence="2" id="KW-0808">Transferase</keyword>
<reference evidence="2" key="1">
    <citation type="journal article" date="2014" name="Int. J. Syst. Evol. Microbiol.">
        <title>Complete genome sequence of Corynebacterium casei LMG S-19264T (=DSM 44701T), isolated from a smear-ripened cheese.</title>
        <authorList>
            <consortium name="US DOE Joint Genome Institute (JGI-PGF)"/>
            <person name="Walter F."/>
            <person name="Albersmeier A."/>
            <person name="Kalinowski J."/>
            <person name="Ruckert C."/>
        </authorList>
    </citation>
    <scope>NUCLEOTIDE SEQUENCE</scope>
    <source>
        <strain evidence="2">CGMCC 1.12360</strain>
    </source>
</reference>
<evidence type="ECO:0000313" key="2">
    <source>
        <dbReference type="EMBL" id="GFZ86847.1"/>
    </source>
</evidence>
<dbReference type="Pfam" id="PF00485">
    <property type="entry name" value="PRK"/>
    <property type="match status" value="1"/>
</dbReference>
<dbReference type="GO" id="GO:0005524">
    <property type="term" value="F:ATP binding"/>
    <property type="evidence" value="ECO:0007669"/>
    <property type="project" value="InterPro"/>
</dbReference>